<dbReference type="EMBL" id="ODYU01011978">
    <property type="protein sequence ID" value="SOQ58029.1"/>
    <property type="molecule type" value="Genomic_DNA"/>
</dbReference>
<proteinExistence type="predicted"/>
<organism evidence="1">
    <name type="scientific">Spodoptera frugiperda</name>
    <name type="common">Fall armyworm</name>
    <dbReference type="NCBI Taxonomy" id="7108"/>
    <lineage>
        <taxon>Eukaryota</taxon>
        <taxon>Metazoa</taxon>
        <taxon>Ecdysozoa</taxon>
        <taxon>Arthropoda</taxon>
        <taxon>Hexapoda</taxon>
        <taxon>Insecta</taxon>
        <taxon>Pterygota</taxon>
        <taxon>Neoptera</taxon>
        <taxon>Endopterygota</taxon>
        <taxon>Lepidoptera</taxon>
        <taxon>Glossata</taxon>
        <taxon>Ditrysia</taxon>
        <taxon>Noctuoidea</taxon>
        <taxon>Noctuidae</taxon>
        <taxon>Amphipyrinae</taxon>
        <taxon>Spodoptera</taxon>
    </lineage>
</organism>
<protein>
    <submittedName>
        <fullName evidence="1">SFRICE_040928</fullName>
    </submittedName>
</protein>
<dbReference type="AlphaFoldDB" id="A0A2H1WY87"/>
<evidence type="ECO:0000313" key="1">
    <source>
        <dbReference type="EMBL" id="SOQ58029.1"/>
    </source>
</evidence>
<sequence>MLKTVRLVWWLGNWLQRNVSRARLPQGTTLCMIHKLLFRVWVFDCTVSAVAGQPTAAQRVTGFFPHGLTLCVIHKLLFQVWVYCVCDLYVCKRNHDPGENPNVTI</sequence>
<gene>
    <name evidence="1" type="ORF">SFRICE_040928</name>
</gene>
<reference evidence="1" key="1">
    <citation type="submission" date="2016-07" db="EMBL/GenBank/DDBJ databases">
        <authorList>
            <person name="Bretaudeau A."/>
        </authorList>
    </citation>
    <scope>NUCLEOTIDE SEQUENCE</scope>
    <source>
        <strain evidence="1">Rice</strain>
        <tissue evidence="1">Whole body</tissue>
    </source>
</reference>
<name>A0A2H1WY87_SPOFR</name>
<accession>A0A2H1WY87</accession>